<evidence type="ECO:0000256" key="3">
    <source>
        <dbReference type="ARBA" id="ARBA00011296"/>
    </source>
</evidence>
<comment type="catalytic activity">
    <reaction evidence="1 11">
        <text>Endonucleolytic cleavage of DNA to give random double-stranded fragments with terminal 5'-phosphates, ATP is simultaneously hydrolyzed.</text>
        <dbReference type="EC" id="3.1.21.3"/>
    </reaction>
</comment>
<proteinExistence type="inferred from homology"/>
<comment type="caution">
    <text evidence="13">The sequence shown here is derived from an EMBL/GenBank/DDBJ whole genome shotgun (WGS) entry which is preliminary data.</text>
</comment>
<dbReference type="EC" id="3.1.21.3" evidence="11"/>
<evidence type="ECO:0000256" key="11">
    <source>
        <dbReference type="RuleBase" id="RU364115"/>
    </source>
</evidence>
<evidence type="ECO:0000313" key="14">
    <source>
        <dbReference type="Proteomes" id="UP000030993"/>
    </source>
</evidence>
<organism evidence="13 14">
    <name type="scientific">Anaerovibrio lipolyticus</name>
    <dbReference type="NCBI Taxonomy" id="82374"/>
    <lineage>
        <taxon>Bacteria</taxon>
        <taxon>Bacillati</taxon>
        <taxon>Bacillota</taxon>
        <taxon>Negativicutes</taxon>
        <taxon>Selenomonadales</taxon>
        <taxon>Selenomonadaceae</taxon>
        <taxon>Anaerovibrio</taxon>
    </lineage>
</organism>
<keyword evidence="14" id="KW-1185">Reference proteome</keyword>
<keyword evidence="8 11" id="KW-0378">Hydrolase</keyword>
<evidence type="ECO:0000256" key="10">
    <source>
        <dbReference type="ARBA" id="ARBA00023125"/>
    </source>
</evidence>
<gene>
    <name evidence="13" type="ORF">NZ47_09950</name>
</gene>
<evidence type="ECO:0000256" key="9">
    <source>
        <dbReference type="ARBA" id="ARBA00022840"/>
    </source>
</evidence>
<evidence type="ECO:0000256" key="5">
    <source>
        <dbReference type="ARBA" id="ARBA00022741"/>
    </source>
</evidence>
<dbReference type="InterPro" id="IPR040980">
    <property type="entry name" value="SWI2_SNF2"/>
</dbReference>
<dbReference type="Proteomes" id="UP000030993">
    <property type="component" value="Unassembled WGS sequence"/>
</dbReference>
<dbReference type="Pfam" id="PF04313">
    <property type="entry name" value="HSDR_N"/>
    <property type="match status" value="1"/>
</dbReference>
<dbReference type="InterPro" id="IPR007409">
    <property type="entry name" value="Restrct_endonuc_type1_HsdR_N"/>
</dbReference>
<dbReference type="InterPro" id="IPR004473">
    <property type="entry name" value="Restrct_endonuc_typeI_HsdR"/>
</dbReference>
<keyword evidence="6 11" id="KW-0680">Restriction system</keyword>
<dbReference type="Pfam" id="PF11867">
    <property type="entry name" value="T1RH-like_C"/>
    <property type="match status" value="1"/>
</dbReference>
<dbReference type="CDD" id="cd18800">
    <property type="entry name" value="SF2_C_EcoR124I-like"/>
    <property type="match status" value="1"/>
</dbReference>
<evidence type="ECO:0000256" key="6">
    <source>
        <dbReference type="ARBA" id="ARBA00022747"/>
    </source>
</evidence>
<evidence type="ECO:0000256" key="8">
    <source>
        <dbReference type="ARBA" id="ARBA00022801"/>
    </source>
</evidence>
<comment type="similarity">
    <text evidence="2 11">Belongs to the HsdR family.</text>
</comment>
<dbReference type="AlphaFoldDB" id="A0A0B2JXV3"/>
<comment type="function">
    <text evidence="11">Subunit R is required for both nuclease and ATPase activities, but not for modification.</text>
</comment>
<sequence length="1073" mass="124750">MSSFISEDDIEQAILAKLQESSFRYDVIQCDPDPAKREDLNDGTGRTSKSQCVLPEVMRTAIFRLNPNIDADILNKIIRELCQDYSAKDIATANYELYRKIRNGIKVNVRRNGKADFDFVKLVDFRQPENNTFTAVSQMWIMGNVYWRRPDVLVFINGMPMVFIELKNSIVKVKEAYNDNLTNYKKDIPNLFAFNQICVLSNGIETRLGAYCATYEYFFEWLKVESEKEKVDRNELKEVSKAENSSIKYFIDGLLNKSNLVDYIENFILFQNGGNKIIAKNHQYLGVNNLIEALKNRQDLQGKLGVFWHTQGSGKSFSMVMFVRKVRKTMEGNFTFLIITDREDLDNQIVKNFIRTEVIGKNEECQPKNGKQLREYLTGNKPIIFTMIHKFKYDKGKKYPVLSERNDIIVIVDEAHRTQYKTLAENMHTGLPNANYVAFTGTPLLGSKRLTNQWFGNYVSEYNFAQSVEDGSTVPLFYSKPVPEVCLKNDFLDDDVVNIIEEENLNDEEQRLLENSSSRILEVIKREDRLDKIAAHIAYHFPRRGFLGKGMVVSVDKYTAVRMYDKVQRYWSEEKKKLIQERNRAATKAKRDEITGIIDYMNKAEMAVVISEEAGEEEKFSAKGLDIKKHRDKMNYISPEGEDIEDRFKRPDSNLQLVFVCAMWLTGFDVPSMSTLYLDKPMKAHTLMQGIARANRTFPGKQCGMIVDYVNVFKYMKKALRDYAVGDNDDEFPVKNMDELLKYLDDAVKEAKAFLLGLGIDIDDILRESTLFDQLEELRDAYNIIVDKDEYKDKFNVIINTLVNLYESAKPEIFKYNWPHAEAYSALCYLHGLYHNLIDDEKINRARMRMAALLDDSVIAANPIQGIKEGVAIYKTKVIDLSKIDAEELKAEFKQAKYRSVEIDDMKSFIERALVQMLKRNCTRRNFSERYRNIIDQYNAGSADNEHYYEELVKLLADMQEEDSRASREGLTDEELEIYDLLMADKKLTKTEEQKVKLSAKRLYEKLRDNKQDIFVVDWYKDEQPRSRVKSAIEEVLDEDLPDSYDKEFFELKTNLLMAHFMDMAVQGYGWIR</sequence>
<evidence type="ECO:0000313" key="13">
    <source>
        <dbReference type="EMBL" id="KHM51538.1"/>
    </source>
</evidence>
<dbReference type="PANTHER" id="PTHR30195">
    <property type="entry name" value="TYPE I SITE-SPECIFIC DEOXYRIBONUCLEASE PROTEIN SUBUNIT M AND R"/>
    <property type="match status" value="1"/>
</dbReference>
<comment type="subunit">
    <text evidence="3 11">The type I restriction/modification system is composed of three polypeptides R, M and S.</text>
</comment>
<dbReference type="Gene3D" id="3.40.50.300">
    <property type="entry name" value="P-loop containing nucleotide triphosphate hydrolases"/>
    <property type="match status" value="2"/>
</dbReference>
<evidence type="ECO:0000256" key="2">
    <source>
        <dbReference type="ARBA" id="ARBA00008598"/>
    </source>
</evidence>
<dbReference type="NCBIfam" id="TIGR00348">
    <property type="entry name" value="hsdR"/>
    <property type="match status" value="1"/>
</dbReference>
<dbReference type="EMBL" id="JSCE01000187">
    <property type="protein sequence ID" value="KHM51538.1"/>
    <property type="molecule type" value="Genomic_DNA"/>
</dbReference>
<dbReference type="InterPro" id="IPR027417">
    <property type="entry name" value="P-loop_NTPase"/>
</dbReference>
<dbReference type="Gene3D" id="3.90.1570.50">
    <property type="match status" value="1"/>
</dbReference>
<dbReference type="STRING" id="82374.NZ47_09950"/>
<keyword evidence="7" id="KW-0255">Endonuclease</keyword>
<evidence type="ECO:0000256" key="4">
    <source>
        <dbReference type="ARBA" id="ARBA00022722"/>
    </source>
</evidence>
<dbReference type="SMART" id="SM00487">
    <property type="entry name" value="DEXDc"/>
    <property type="match status" value="1"/>
</dbReference>
<dbReference type="GO" id="GO:0009307">
    <property type="term" value="P:DNA restriction-modification system"/>
    <property type="evidence" value="ECO:0007669"/>
    <property type="project" value="UniProtKB-KW"/>
</dbReference>
<dbReference type="GO" id="GO:0009035">
    <property type="term" value="F:type I site-specific deoxyribonuclease activity"/>
    <property type="evidence" value="ECO:0007669"/>
    <property type="project" value="UniProtKB-EC"/>
</dbReference>
<dbReference type="CDD" id="cd22332">
    <property type="entry name" value="HsdR_N"/>
    <property type="match status" value="1"/>
</dbReference>
<keyword evidence="4" id="KW-0540">Nuclease</keyword>
<reference evidence="13 14" key="1">
    <citation type="journal article" date="2013" name="PLoS ONE">
        <title>Identification and characterization of three novel lipases belonging to families II and V from Anaerovibrio lipolyticus 5ST.</title>
        <authorList>
            <person name="Prive F."/>
            <person name="Kaderbhai N.N."/>
            <person name="Girdwood S."/>
            <person name="Worgan H.J."/>
            <person name="Pinloche E."/>
            <person name="Scollan N.D."/>
            <person name="Huws S.A."/>
            <person name="Newbold C.J."/>
        </authorList>
    </citation>
    <scope>NUCLEOTIDE SEQUENCE [LARGE SCALE GENOMIC DNA]</scope>
    <source>
        <strain evidence="13 14">5S</strain>
    </source>
</reference>
<dbReference type="SUPFAM" id="SSF52540">
    <property type="entry name" value="P-loop containing nucleoside triphosphate hydrolases"/>
    <property type="match status" value="1"/>
</dbReference>
<keyword evidence="9 11" id="KW-0067">ATP-binding</keyword>
<feature type="domain" description="Helicase ATP-binding" evidence="12">
    <location>
        <begin position="296"/>
        <end position="461"/>
    </location>
</feature>
<dbReference type="GO" id="GO:0003677">
    <property type="term" value="F:DNA binding"/>
    <property type="evidence" value="ECO:0007669"/>
    <property type="project" value="UniProtKB-KW"/>
</dbReference>
<dbReference type="PROSITE" id="PS51192">
    <property type="entry name" value="HELICASE_ATP_BIND_1"/>
    <property type="match status" value="1"/>
</dbReference>
<protein>
    <recommendedName>
        <fullName evidence="11">Type I restriction enzyme endonuclease subunit</fullName>
        <shortName evidence="11">R protein</shortName>
        <ecNumber evidence="11">3.1.21.3</ecNumber>
    </recommendedName>
    <alternativeName>
        <fullName evidence="11">Type-1 restriction enzyme R protein</fullName>
    </alternativeName>
</protein>
<evidence type="ECO:0000256" key="1">
    <source>
        <dbReference type="ARBA" id="ARBA00000851"/>
    </source>
</evidence>
<dbReference type="InterPro" id="IPR021810">
    <property type="entry name" value="T1RH-like_C"/>
</dbReference>
<evidence type="ECO:0000256" key="7">
    <source>
        <dbReference type="ARBA" id="ARBA00022759"/>
    </source>
</evidence>
<dbReference type="Pfam" id="PF18766">
    <property type="entry name" value="SWI2_SNF2"/>
    <property type="match status" value="1"/>
</dbReference>
<dbReference type="RefSeq" id="WP_039210025.1">
    <property type="nucleotide sequence ID" value="NZ_JSCE01000187.1"/>
</dbReference>
<dbReference type="InterPro" id="IPR051268">
    <property type="entry name" value="Type-I_R_enzyme_R_subunit"/>
</dbReference>
<dbReference type="InterPro" id="IPR055180">
    <property type="entry name" value="HsdR_RecA-like_helicase_dom_2"/>
</dbReference>
<dbReference type="GO" id="GO:0005524">
    <property type="term" value="F:ATP binding"/>
    <property type="evidence" value="ECO:0007669"/>
    <property type="project" value="UniProtKB-KW"/>
</dbReference>
<dbReference type="PANTHER" id="PTHR30195:SF15">
    <property type="entry name" value="TYPE I RESTRICTION ENZYME HINDI ENDONUCLEASE SUBUNIT"/>
    <property type="match status" value="1"/>
</dbReference>
<evidence type="ECO:0000259" key="12">
    <source>
        <dbReference type="PROSITE" id="PS51192"/>
    </source>
</evidence>
<dbReference type="Pfam" id="PF22679">
    <property type="entry name" value="T1R_D3-like"/>
    <property type="match status" value="1"/>
</dbReference>
<dbReference type="InterPro" id="IPR014001">
    <property type="entry name" value="Helicase_ATP-bd"/>
</dbReference>
<accession>A0A0B2JXV3</accession>
<keyword evidence="10 11" id="KW-0238">DNA-binding</keyword>
<keyword evidence="5 11" id="KW-0547">Nucleotide-binding</keyword>
<name>A0A0B2JXV3_9FIRM</name>